<sequence length="278" mass="30677">MMARIPIAMPTHNRPGELGRVLAALARCEGIADYVALTSEEPDDGVNALLDAAPERWPTVVMQRHRNERRAGCCANVCAAVDRAAAWAAADGGSGWFIVLEDDVVPADDCLGLLRWCIEGQCDDVEFPFACGCWRHSSLRPVGNIVTGAAWFEPLGWAMRSTTWHAFRAVFDPAYEPNGPWDWPLNIWRAWRGACMLYPLLARTRHIGAIGTFAQDNVGVQASLDALPWAGDAAWRAQAHGPYSLVGTEGRLPSGPEDLRAAYAERYWRAFTRELWTA</sequence>
<keyword evidence="1" id="KW-0808">Transferase</keyword>
<dbReference type="Gene3D" id="3.90.550.10">
    <property type="entry name" value="Spore Coat Polysaccharide Biosynthesis Protein SpsA, Chain A"/>
    <property type="match status" value="1"/>
</dbReference>
<proteinExistence type="predicted"/>
<protein>
    <submittedName>
        <fullName evidence="1">Putative glycosyltransferase</fullName>
    </submittedName>
</protein>
<organism evidence="1">
    <name type="scientific">viral metagenome</name>
    <dbReference type="NCBI Taxonomy" id="1070528"/>
    <lineage>
        <taxon>unclassified sequences</taxon>
        <taxon>metagenomes</taxon>
        <taxon>organismal metagenomes</taxon>
    </lineage>
</organism>
<name>A0A6M3LDS6_9ZZZZ</name>
<dbReference type="SUPFAM" id="SSF53448">
    <property type="entry name" value="Nucleotide-diphospho-sugar transferases"/>
    <property type="match status" value="1"/>
</dbReference>
<reference evidence="1" key="1">
    <citation type="submission" date="2020-03" db="EMBL/GenBank/DDBJ databases">
        <title>The deep terrestrial virosphere.</title>
        <authorList>
            <person name="Holmfeldt K."/>
            <person name="Nilsson E."/>
            <person name="Simone D."/>
            <person name="Lopez-Fernandez M."/>
            <person name="Wu X."/>
            <person name="de Brujin I."/>
            <person name="Lundin D."/>
            <person name="Andersson A."/>
            <person name="Bertilsson S."/>
            <person name="Dopson M."/>
        </authorList>
    </citation>
    <scope>NUCLEOTIDE SEQUENCE</scope>
    <source>
        <strain evidence="1">MM415B03433</strain>
    </source>
</reference>
<accession>A0A6M3LDS6</accession>
<dbReference type="GO" id="GO:0016740">
    <property type="term" value="F:transferase activity"/>
    <property type="evidence" value="ECO:0007669"/>
    <property type="project" value="UniProtKB-KW"/>
</dbReference>
<gene>
    <name evidence="1" type="ORF">MM415B03433_0007</name>
</gene>
<dbReference type="InterPro" id="IPR029044">
    <property type="entry name" value="Nucleotide-diphossugar_trans"/>
</dbReference>
<dbReference type="AlphaFoldDB" id="A0A6M3LDS6"/>
<evidence type="ECO:0000313" key="1">
    <source>
        <dbReference type="EMBL" id="QJA91218.1"/>
    </source>
</evidence>
<dbReference type="EMBL" id="MT142970">
    <property type="protein sequence ID" value="QJA91218.1"/>
    <property type="molecule type" value="Genomic_DNA"/>
</dbReference>